<dbReference type="Proteomes" id="UP000006408">
    <property type="component" value="Unassembled WGS sequence"/>
</dbReference>
<dbReference type="AlphaFoldDB" id="C4FDS7"/>
<proteinExistence type="predicted"/>
<reference evidence="1" key="1">
    <citation type="submission" date="2009-04" db="EMBL/GenBank/DDBJ databases">
        <authorList>
            <person name="Weinstock G."/>
            <person name="Sodergren E."/>
            <person name="Clifton S."/>
            <person name="Fulton L."/>
            <person name="Fulton B."/>
            <person name="Courtney L."/>
            <person name="Fronick C."/>
            <person name="Harrison M."/>
            <person name="Strong C."/>
            <person name="Farmer C."/>
            <person name="Delahaunty K."/>
            <person name="Markovic C."/>
            <person name="Hall O."/>
            <person name="Minx P."/>
            <person name="Tomlinson C."/>
            <person name="Mitreva M."/>
            <person name="Nelson J."/>
            <person name="Hou S."/>
            <person name="Wollam A."/>
            <person name="Pepin K.H."/>
            <person name="Johnson M."/>
            <person name="Bhonagiri V."/>
            <person name="Nash W.E."/>
            <person name="Warren W."/>
            <person name="Chinwalla A."/>
            <person name="Mardis E.R."/>
            <person name="Wilson R.K."/>
        </authorList>
    </citation>
    <scope>NUCLEOTIDE SEQUENCE [LARGE SCALE GENOMIC DNA]</scope>
    <source>
        <strain evidence="1">DSM 20098</strain>
    </source>
</reference>
<dbReference type="PATRIC" id="fig|518635.17.peg.416"/>
<accession>C4FDS7</accession>
<dbReference type="eggNOG" id="COG5340">
    <property type="taxonomic scope" value="Bacteria"/>
</dbReference>
<protein>
    <recommendedName>
        <fullName evidence="3">CTP synthase</fullName>
    </recommendedName>
</protein>
<evidence type="ECO:0000313" key="2">
    <source>
        <dbReference type="Proteomes" id="UP000006408"/>
    </source>
</evidence>
<gene>
    <name evidence="1" type="ORF">BIFANG_02465</name>
</gene>
<dbReference type="GeneID" id="42864759"/>
<dbReference type="RefSeq" id="WP_003825655.1">
    <property type="nucleotide sequence ID" value="NZ_AP012322.1"/>
</dbReference>
<dbReference type="HOGENOM" id="CLU_052626_4_2_11"/>
<dbReference type="EMBL" id="ABYS02000004">
    <property type="protein sequence ID" value="EEP21108.1"/>
    <property type="molecule type" value="Genomic_DNA"/>
</dbReference>
<sequence length="316" mass="36327">MRPFWDTDIKVVARRVRQGNIVRVHRGLYAVKEYWERLDPLEQVRHIMRSLGRWHEQWVFCGASAAIMHGLECSYRQSRPIHVAVGKSRRAKNQATIRYHALTDSDAVVIDGVKVTSIQRTLVDCAAMMPFRYALSPIDAALRQGRISKELLLAYVDSLPMLRDRERVRAVLAMGDGRSENGGESECRAVLQEMGFPVHRLQVEFPCRAHPGRVHRVDFLWVREDGTLVAGELDGVCKFMDPSMTSGRAVKQVVDAERERQECLRRSGVDMVRMYYSDLDNPRVLTRRLEEARVPRRMPGTWLMRGLCGRNGRNWG</sequence>
<comment type="caution">
    <text evidence="1">The sequence shown here is derived from an EMBL/GenBank/DDBJ whole genome shotgun (WGS) entry which is preliminary data.</text>
</comment>
<dbReference type="STRING" id="1683.Bang102_004165"/>
<evidence type="ECO:0000313" key="1">
    <source>
        <dbReference type="EMBL" id="EEP21108.1"/>
    </source>
</evidence>
<evidence type="ECO:0008006" key="3">
    <source>
        <dbReference type="Google" id="ProtNLM"/>
    </source>
</evidence>
<organism evidence="1 2">
    <name type="scientific">Bifidobacterium angulatum DSM 20098 = JCM 7096</name>
    <dbReference type="NCBI Taxonomy" id="518635"/>
    <lineage>
        <taxon>Bacteria</taxon>
        <taxon>Bacillati</taxon>
        <taxon>Actinomycetota</taxon>
        <taxon>Actinomycetes</taxon>
        <taxon>Bifidobacteriales</taxon>
        <taxon>Bifidobacteriaceae</taxon>
        <taxon>Bifidobacterium</taxon>
    </lineage>
</organism>
<dbReference type="KEGG" id="bang:BBAG_0404"/>
<name>C4FDS7_9BIFI</name>
<keyword evidence="2" id="KW-1185">Reference proteome</keyword>